<dbReference type="InterPro" id="IPR013324">
    <property type="entry name" value="RNA_pol_sigma_r3/r4-like"/>
</dbReference>
<evidence type="ECO:0000256" key="3">
    <source>
        <dbReference type="HAMAP-Rule" id="MF_00245"/>
    </source>
</evidence>
<evidence type="ECO:0000256" key="2">
    <source>
        <dbReference type="ARBA" id="ARBA00024764"/>
    </source>
</evidence>
<gene>
    <name evidence="4" type="ordered locus">Tlie_1426</name>
</gene>
<dbReference type="InterPro" id="IPR007394">
    <property type="entry name" value="UPF0122"/>
</dbReference>
<dbReference type="PANTHER" id="PTHR40083">
    <property type="entry name" value="UPF0122 PROTEIN CBO2450/CLC_2298"/>
    <property type="match status" value="1"/>
</dbReference>
<dbReference type="EMBL" id="CP003096">
    <property type="protein sequence ID" value="AER67152.1"/>
    <property type="molecule type" value="Genomic_DNA"/>
</dbReference>
<proteinExistence type="inferred from homology"/>
<keyword evidence="5" id="KW-1185">Reference proteome</keyword>
<reference evidence="5" key="1">
    <citation type="submission" date="2011-10" db="EMBL/GenBank/DDBJ databases">
        <title>The complete genome of chromosome of Thermovirga lienii DSM 17291.</title>
        <authorList>
            <consortium name="US DOE Joint Genome Institute (JGI-PGF)"/>
            <person name="Lucas S."/>
            <person name="Copeland A."/>
            <person name="Lapidus A."/>
            <person name="Glavina del Rio T."/>
            <person name="Dalin E."/>
            <person name="Tice H."/>
            <person name="Bruce D."/>
            <person name="Goodwin L."/>
            <person name="Pitluck S."/>
            <person name="Peters L."/>
            <person name="Mikhailova N."/>
            <person name="Saunders E."/>
            <person name="Kyrpides N."/>
            <person name="Mavromatis K."/>
            <person name="Ivanova N."/>
            <person name="Last F.I."/>
            <person name="Brettin T."/>
            <person name="Detter J.C."/>
            <person name="Han C."/>
            <person name="Larimer F."/>
            <person name="Land M."/>
            <person name="Hauser L."/>
            <person name="Markowitz V."/>
            <person name="Cheng J.-F."/>
            <person name="Hugenholtz P."/>
            <person name="Woyke T."/>
            <person name="Wu D."/>
            <person name="Spring S."/>
            <person name="Schroeder M."/>
            <person name="Brambilla E.-M."/>
            <person name="Klenk H.-P."/>
            <person name="Eisen J.A."/>
        </authorList>
    </citation>
    <scope>NUCLEOTIDE SEQUENCE [LARGE SCALE GENOMIC DNA]</scope>
    <source>
        <strain evidence="5">ATCC BAA-1197 / DSM 17291 / Cas60314</strain>
    </source>
</reference>
<protein>
    <recommendedName>
        <fullName evidence="3">UPF0122 protein Tlie_1426</fullName>
    </recommendedName>
</protein>
<reference evidence="4 5" key="2">
    <citation type="journal article" date="2012" name="Stand. Genomic Sci.">
        <title>Genome sequence of the moderately thermophilic, amino-acid-degrading and sulfur-reducing bacterium Thermovirga lienii type strain (Cas60314(T)).</title>
        <authorList>
            <person name="Goker M."/>
            <person name="Saunders E."/>
            <person name="Lapidus A."/>
            <person name="Nolan M."/>
            <person name="Lucas S."/>
            <person name="Hammon N."/>
            <person name="Deshpande S."/>
            <person name="Cheng J.F."/>
            <person name="Han C."/>
            <person name="Tapia R."/>
            <person name="Goodwin L.A."/>
            <person name="Pitluck S."/>
            <person name="Liolios K."/>
            <person name="Mavromatis K."/>
            <person name="Pagani I."/>
            <person name="Ivanova N."/>
            <person name="Mikhailova N."/>
            <person name="Pati A."/>
            <person name="Chen A."/>
            <person name="Palaniappan K."/>
            <person name="Land M."/>
            <person name="Chang Y.J."/>
            <person name="Jeffries C.D."/>
            <person name="Brambilla E.M."/>
            <person name="Rohde M."/>
            <person name="Spring S."/>
            <person name="Detter J.C."/>
            <person name="Woyke T."/>
            <person name="Bristow J."/>
            <person name="Eisen J.A."/>
            <person name="Markowitz V."/>
            <person name="Hugenholtz P."/>
            <person name="Kyrpides N.C."/>
            <person name="Klenk H.P."/>
        </authorList>
    </citation>
    <scope>NUCLEOTIDE SEQUENCE [LARGE SCALE GENOMIC DNA]</scope>
    <source>
        <strain evidence="5">ATCC BAA-1197 / DSM 17291 / Cas60314</strain>
    </source>
</reference>
<name>G7V6W3_THELD</name>
<dbReference type="HAMAP" id="MF_00245">
    <property type="entry name" value="UPF0122"/>
    <property type="match status" value="1"/>
</dbReference>
<comment type="function">
    <text evidence="2 3">Might take part in the signal recognition particle (SRP) pathway. This is inferred from the conservation of its genetic proximity to ftsY/ffh. May be a regulatory protein.</text>
</comment>
<dbReference type="STRING" id="580340.Tlie_1426"/>
<comment type="similarity">
    <text evidence="1 3">Belongs to the UPF0122 family.</text>
</comment>
<dbReference type="HOGENOM" id="CLU_129218_0_2_0"/>
<dbReference type="AlphaFoldDB" id="G7V6W3"/>
<dbReference type="InterPro" id="IPR036388">
    <property type="entry name" value="WH-like_DNA-bd_sf"/>
</dbReference>
<dbReference type="Proteomes" id="UP000005868">
    <property type="component" value="Chromosome"/>
</dbReference>
<dbReference type="PANTHER" id="PTHR40083:SF1">
    <property type="entry name" value="UPF0122 PROTEIN YLXM"/>
    <property type="match status" value="1"/>
</dbReference>
<organism evidence="4 5">
    <name type="scientific">Thermovirga lienii (strain ATCC BAA-1197 / DSM 17291 / Cas60314)</name>
    <dbReference type="NCBI Taxonomy" id="580340"/>
    <lineage>
        <taxon>Bacteria</taxon>
        <taxon>Thermotogati</taxon>
        <taxon>Synergistota</taxon>
        <taxon>Synergistia</taxon>
        <taxon>Synergistales</taxon>
        <taxon>Thermovirgaceae</taxon>
        <taxon>Thermovirga</taxon>
    </lineage>
</organism>
<accession>G7V6W3</accession>
<evidence type="ECO:0000313" key="5">
    <source>
        <dbReference type="Proteomes" id="UP000005868"/>
    </source>
</evidence>
<dbReference type="Gene3D" id="1.10.10.10">
    <property type="entry name" value="Winged helix-like DNA-binding domain superfamily/Winged helix DNA-binding domain"/>
    <property type="match status" value="1"/>
</dbReference>
<dbReference type="KEGG" id="tli:Tlie_1426"/>
<dbReference type="SUPFAM" id="SSF88659">
    <property type="entry name" value="Sigma3 and sigma4 domains of RNA polymerase sigma factors"/>
    <property type="match status" value="1"/>
</dbReference>
<dbReference type="Pfam" id="PF04297">
    <property type="entry name" value="UPF0122"/>
    <property type="match status" value="1"/>
</dbReference>
<evidence type="ECO:0000256" key="1">
    <source>
        <dbReference type="ARBA" id="ARBA00008720"/>
    </source>
</evidence>
<sequence length="121" mass="14198">MNRSDLEERTRVDRLFDVYGALLTEKQRIAFQMHQDEDLSLAESAELLNMTRQGVHDLYNRAKARLVKLENLLGFADIEQRYNDCLVKLMEICKESRVDLPEDLVLEIKKLTGLEIEEEEE</sequence>
<dbReference type="eggNOG" id="COG2739">
    <property type="taxonomic scope" value="Bacteria"/>
</dbReference>
<evidence type="ECO:0000313" key="4">
    <source>
        <dbReference type="EMBL" id="AER67152.1"/>
    </source>
</evidence>
<dbReference type="OrthoDB" id="6392at2"/>